<name>A0A178LZP5_9CHLR</name>
<organism evidence="2 3">
    <name type="scientific">Chloroflexus islandicus</name>
    <dbReference type="NCBI Taxonomy" id="1707952"/>
    <lineage>
        <taxon>Bacteria</taxon>
        <taxon>Bacillati</taxon>
        <taxon>Chloroflexota</taxon>
        <taxon>Chloroflexia</taxon>
        <taxon>Chloroflexales</taxon>
        <taxon>Chloroflexineae</taxon>
        <taxon>Chloroflexaceae</taxon>
        <taxon>Chloroflexus</taxon>
    </lineage>
</organism>
<proteinExistence type="predicted"/>
<dbReference type="EMBL" id="LWQS01000093">
    <property type="protein sequence ID" value="OAN40513.1"/>
    <property type="molecule type" value="Genomic_DNA"/>
</dbReference>
<feature type="transmembrane region" description="Helical" evidence="1">
    <location>
        <begin position="221"/>
        <end position="239"/>
    </location>
</feature>
<protein>
    <submittedName>
        <fullName evidence="2">Uncharacterized protein</fullName>
    </submittedName>
</protein>
<keyword evidence="1" id="KW-1133">Transmembrane helix</keyword>
<keyword evidence="3" id="KW-1185">Reference proteome</keyword>
<dbReference type="Proteomes" id="UP000078287">
    <property type="component" value="Unassembled WGS sequence"/>
</dbReference>
<evidence type="ECO:0000313" key="3">
    <source>
        <dbReference type="Proteomes" id="UP000078287"/>
    </source>
</evidence>
<evidence type="ECO:0000256" key="1">
    <source>
        <dbReference type="SAM" id="Phobius"/>
    </source>
</evidence>
<feature type="transmembrane region" description="Helical" evidence="1">
    <location>
        <begin position="251"/>
        <end position="269"/>
    </location>
</feature>
<feature type="transmembrane region" description="Helical" evidence="1">
    <location>
        <begin position="23"/>
        <end position="45"/>
    </location>
</feature>
<dbReference type="OrthoDB" id="153270at2"/>
<comment type="caution">
    <text evidence="2">The sequence shown here is derived from an EMBL/GenBank/DDBJ whole genome shotgun (WGS) entry which is preliminary data.</text>
</comment>
<accession>A0A178LZP5</accession>
<keyword evidence="1" id="KW-0472">Membrane</keyword>
<gene>
    <name evidence="2" type="ORF">A6A03_04155</name>
</gene>
<dbReference type="RefSeq" id="WP_066790776.1">
    <property type="nucleotide sequence ID" value="NZ_LWQS01000093.1"/>
</dbReference>
<feature type="transmembrane region" description="Helical" evidence="1">
    <location>
        <begin position="141"/>
        <end position="169"/>
    </location>
</feature>
<evidence type="ECO:0000313" key="2">
    <source>
        <dbReference type="EMBL" id="OAN40513.1"/>
    </source>
</evidence>
<dbReference type="STRING" id="1707952.A6A03_04155"/>
<reference evidence="2 3" key="1">
    <citation type="submission" date="2016-04" db="EMBL/GenBank/DDBJ databases">
        <title>Chloroflexus islandicus sp. nov., a thermophilic filamentous anoxygenic phototrophic bacterium from geyser Strokkur (Iceland).</title>
        <authorList>
            <person name="Gaisin V.A."/>
            <person name="Kalashnikov A.M."/>
            <person name="Sukhacheva M.V."/>
            <person name="Grouzdev D.S."/>
            <person name="Ivanov T.M."/>
            <person name="Kuznetsov B."/>
            <person name="Gorlenko V.M."/>
        </authorList>
    </citation>
    <scope>NUCLEOTIDE SEQUENCE [LARGE SCALE GENOMIC DNA]</scope>
    <source>
        <strain evidence="3">isl-2</strain>
    </source>
</reference>
<sequence length="280" mass="30325">MRQPFYVIDALAAGYATVHRQPFILLFSIGLSAYLWLGSAITLALPSTSDQSIIAQWIGTLHAIDARTLLVITNLIPLLTPGAEAVTPPPLVLATGQFGLAVIGLNAVALALSSVFLASLRQLIRPERPWLQTTLAHSVAIGIRLAGAVGIALSIVALPLVLSIVTVSIMPETTLFFFIGWIALSLIGLVIFGFTPEIITLQRYGPLAALQASWHFARRRWFPIATFLAICTVIEFGFANLWRALAMQPGWLAPAIVGNAYIGSGLRAARLQFYQYYAKM</sequence>
<dbReference type="AlphaFoldDB" id="A0A178LZP5"/>
<feature type="transmembrane region" description="Helical" evidence="1">
    <location>
        <begin position="175"/>
        <end position="200"/>
    </location>
</feature>
<feature type="transmembrane region" description="Helical" evidence="1">
    <location>
        <begin position="98"/>
        <end position="120"/>
    </location>
</feature>
<keyword evidence="1" id="KW-0812">Transmembrane</keyword>